<name>A0A6P0DAQ7_RHILE</name>
<sequence>MTDLSDDFCRLKSVAQDIGATPAATHGGGRSMPAEEWKAMDHPFPAEDDTV</sequence>
<accession>A0A6P0DAQ7</accession>
<dbReference type="AlphaFoldDB" id="A0A6P0DAQ7"/>
<evidence type="ECO:0000256" key="1">
    <source>
        <dbReference type="SAM" id="MobiDB-lite"/>
    </source>
</evidence>
<feature type="compositionally biased region" description="Basic and acidic residues" evidence="1">
    <location>
        <begin position="33"/>
        <end position="45"/>
    </location>
</feature>
<organism evidence="2 3">
    <name type="scientific">Rhizobium leguminosarum</name>
    <dbReference type="NCBI Taxonomy" id="384"/>
    <lineage>
        <taxon>Bacteria</taxon>
        <taxon>Pseudomonadati</taxon>
        <taxon>Pseudomonadota</taxon>
        <taxon>Alphaproteobacteria</taxon>
        <taxon>Hyphomicrobiales</taxon>
        <taxon>Rhizobiaceae</taxon>
        <taxon>Rhizobium/Agrobacterium group</taxon>
        <taxon>Rhizobium</taxon>
    </lineage>
</organism>
<feature type="region of interest" description="Disordered" evidence="1">
    <location>
        <begin position="15"/>
        <end position="51"/>
    </location>
</feature>
<dbReference type="GeneID" id="61429168"/>
<evidence type="ECO:0000313" key="2">
    <source>
        <dbReference type="EMBL" id="NEK48431.1"/>
    </source>
</evidence>
<reference evidence="2 3" key="1">
    <citation type="submission" date="2020-01" db="EMBL/GenBank/DDBJ databases">
        <title>Rhizobium genotypes associated with high levels of biological nitrogen fixation by grain legumes in a temperate-maritime cropping system.</title>
        <authorList>
            <person name="Maluk M."/>
            <person name="Francesc Ferrando Molina F."/>
            <person name="Lopez Del Egido L."/>
            <person name="Lafos M."/>
            <person name="Langarica-Fuentes A."/>
            <person name="Gebre Yohannes G."/>
            <person name="Young M.W."/>
            <person name="Martin P."/>
            <person name="Gantlett R."/>
            <person name="Kenicer G."/>
            <person name="Hawes C."/>
            <person name="Begg G.S."/>
            <person name="Quilliam R.S."/>
            <person name="Squire G.R."/>
            <person name="Poole P.S."/>
            <person name="Young P.W."/>
            <person name="Iannetta P.M."/>
            <person name="James E.K."/>
        </authorList>
    </citation>
    <scope>NUCLEOTIDE SEQUENCE [LARGE SCALE GENOMIC DNA]</scope>
    <source>
        <strain evidence="2 3">JHI944</strain>
    </source>
</reference>
<comment type="caution">
    <text evidence="2">The sequence shown here is derived from an EMBL/GenBank/DDBJ whole genome shotgun (WGS) entry which is preliminary data.</text>
</comment>
<proteinExistence type="predicted"/>
<dbReference type="Proteomes" id="UP000471409">
    <property type="component" value="Unassembled WGS sequence"/>
</dbReference>
<dbReference type="RefSeq" id="WP_155256966.1">
    <property type="nucleotide sequence ID" value="NZ_CP121636.1"/>
</dbReference>
<evidence type="ECO:0000313" key="3">
    <source>
        <dbReference type="Proteomes" id="UP000471409"/>
    </source>
</evidence>
<dbReference type="EMBL" id="WXXP01000001">
    <property type="protein sequence ID" value="NEK48431.1"/>
    <property type="molecule type" value="Genomic_DNA"/>
</dbReference>
<protein>
    <submittedName>
        <fullName evidence="2">Uncharacterized protein</fullName>
    </submittedName>
</protein>
<gene>
    <name evidence="2" type="ORF">GUK36_03185</name>
</gene>